<dbReference type="InterPro" id="IPR017664">
    <property type="entry name" value="AminoethylPonate_ABC_perm-1"/>
</dbReference>
<dbReference type="STRING" id="418702.BJN45_16190"/>
<dbReference type="Pfam" id="PF00528">
    <property type="entry name" value="BPD_transp_1"/>
    <property type="match status" value="2"/>
</dbReference>
<keyword evidence="3 5" id="KW-1133">Transmembrane helix</keyword>
<organism evidence="7 8">
    <name type="scientific">Azonexus hydrophilus</name>
    <dbReference type="NCBI Taxonomy" id="418702"/>
    <lineage>
        <taxon>Bacteria</taxon>
        <taxon>Pseudomonadati</taxon>
        <taxon>Pseudomonadota</taxon>
        <taxon>Betaproteobacteria</taxon>
        <taxon>Rhodocyclales</taxon>
        <taxon>Azonexaceae</taxon>
        <taxon>Azonexus</taxon>
    </lineage>
</organism>
<dbReference type="RefSeq" id="WP_076097111.1">
    <property type="nucleotide sequence ID" value="NZ_MTHD01000006.1"/>
</dbReference>
<dbReference type="SUPFAM" id="SSF161098">
    <property type="entry name" value="MetI-like"/>
    <property type="match status" value="2"/>
</dbReference>
<keyword evidence="8" id="KW-1185">Reference proteome</keyword>
<accession>A0A1R1I070</accession>
<gene>
    <name evidence="7" type="ORF">BJN45_16190</name>
</gene>
<dbReference type="OrthoDB" id="7056428at2"/>
<evidence type="ECO:0000313" key="8">
    <source>
        <dbReference type="Proteomes" id="UP000187526"/>
    </source>
</evidence>
<protein>
    <submittedName>
        <fullName evidence="7">Phosphonate ABC transporter permease</fullName>
    </submittedName>
</protein>
<feature type="transmembrane region" description="Helical" evidence="5">
    <location>
        <begin position="78"/>
        <end position="97"/>
    </location>
</feature>
<comment type="subcellular location">
    <subcellularLocation>
        <location evidence="1 5">Cell membrane</location>
        <topology evidence="1 5">Multi-pass membrane protein</topology>
    </subcellularLocation>
</comment>
<feature type="transmembrane region" description="Helical" evidence="5">
    <location>
        <begin position="527"/>
        <end position="556"/>
    </location>
</feature>
<feature type="transmembrane region" description="Helical" evidence="5">
    <location>
        <begin position="250"/>
        <end position="270"/>
    </location>
</feature>
<keyword evidence="4 5" id="KW-0472">Membrane</keyword>
<feature type="transmembrane region" description="Helical" evidence="5">
    <location>
        <begin position="109"/>
        <end position="133"/>
    </location>
</feature>
<dbReference type="PANTHER" id="PTHR43496:SF1">
    <property type="entry name" value="POLYGALACTURONAN_RHAMNOGALACTURONAN TRANSPORT SYSTEM PERMEASE PROTEIN YTEP"/>
    <property type="match status" value="1"/>
</dbReference>
<dbReference type="PROSITE" id="PS50928">
    <property type="entry name" value="ABC_TM1"/>
    <property type="match status" value="2"/>
</dbReference>
<name>A0A1R1I070_9RHOO</name>
<dbReference type="NCBIfam" id="TIGR03262">
    <property type="entry name" value="PhnU2"/>
    <property type="match status" value="1"/>
</dbReference>
<dbReference type="AlphaFoldDB" id="A0A1R1I070"/>
<evidence type="ECO:0000256" key="4">
    <source>
        <dbReference type="ARBA" id="ARBA00023136"/>
    </source>
</evidence>
<dbReference type="InterPro" id="IPR035906">
    <property type="entry name" value="MetI-like_sf"/>
</dbReference>
<dbReference type="EMBL" id="MTHD01000006">
    <property type="protein sequence ID" value="OMG52175.1"/>
    <property type="molecule type" value="Genomic_DNA"/>
</dbReference>
<feature type="transmembrane region" description="Helical" evidence="5">
    <location>
        <begin position="389"/>
        <end position="412"/>
    </location>
</feature>
<evidence type="ECO:0000256" key="2">
    <source>
        <dbReference type="ARBA" id="ARBA00022692"/>
    </source>
</evidence>
<feature type="transmembrane region" description="Helical" evidence="5">
    <location>
        <begin position="153"/>
        <end position="175"/>
    </location>
</feature>
<feature type="transmembrane region" description="Helical" evidence="5">
    <location>
        <begin position="196"/>
        <end position="218"/>
    </location>
</feature>
<evidence type="ECO:0000256" key="3">
    <source>
        <dbReference type="ARBA" id="ARBA00022989"/>
    </source>
</evidence>
<evidence type="ECO:0000259" key="6">
    <source>
        <dbReference type="PROSITE" id="PS50928"/>
    </source>
</evidence>
<evidence type="ECO:0000313" key="7">
    <source>
        <dbReference type="EMBL" id="OMG52175.1"/>
    </source>
</evidence>
<feature type="domain" description="ABC transmembrane type-1" evidence="6">
    <location>
        <begin position="74"/>
        <end position="271"/>
    </location>
</feature>
<evidence type="ECO:0000256" key="5">
    <source>
        <dbReference type="RuleBase" id="RU363032"/>
    </source>
</evidence>
<feature type="transmembrane region" description="Helical" evidence="5">
    <location>
        <begin position="358"/>
        <end position="377"/>
    </location>
</feature>
<feature type="transmembrane region" description="Helical" evidence="5">
    <location>
        <begin position="21"/>
        <end position="49"/>
    </location>
</feature>
<reference evidence="7 8" key="1">
    <citation type="submission" date="2016-10" db="EMBL/GenBank/DDBJ databases">
        <title>Alkaliphiles isolated from bioreactors.</title>
        <authorList>
            <person name="Salah Z."/>
            <person name="Rout S.P."/>
            <person name="Humphreys P.N."/>
        </authorList>
    </citation>
    <scope>NUCLEOTIDE SEQUENCE [LARGE SCALE GENOMIC DNA]</scope>
    <source>
        <strain evidence="7 8">ZS02</strain>
    </source>
</reference>
<proteinExistence type="inferred from homology"/>
<dbReference type="CDD" id="cd06261">
    <property type="entry name" value="TM_PBP2"/>
    <property type="match status" value="2"/>
</dbReference>
<feature type="transmembrane region" description="Helical" evidence="5">
    <location>
        <begin position="424"/>
        <end position="441"/>
    </location>
</feature>
<dbReference type="Gene3D" id="1.10.3720.10">
    <property type="entry name" value="MetI-like"/>
    <property type="match status" value="2"/>
</dbReference>
<feature type="transmembrane region" description="Helical" evidence="5">
    <location>
        <begin position="301"/>
        <end position="324"/>
    </location>
</feature>
<sequence>MKVAGLSTLPPGRRATFSERLGGPLLLLAAVALAIFLLLPLGALLLGAIRDDAGAFGLARFAEFAATPGMATAVWNTLWVALAVTAITVPLAFVYAYAIERACLPLRGLWRIIGLSALLGPSLVGAIAFIQWFGTQGVLKAWLGETSVYGPVGIVMATVYASFPHALMILVVALATADGRLYEAADALSASRWRKFVTVTLPGARYGLISAALVVFAYSVSEFGIPKVIGGNFQVLAVEIYVQVVGQHNFGRGAVVALLLLLPVLLAFVIDWHLQRRQQSGLTARAVPYRPRPDWRRDLPLLFYCLLLTTAMLGVLGMAAYTSLVRFWPYNLELSLDHYVYGLAEAGVLDAWLNSLRIAGLTALLGTPFVFFTAWLLEKGQGGPAGLRPLVRALAALPMGVPGLVLGIGYILFFNGPDNPLNGLYHTLTIMVIATIVHFYTPCHLTAVTALKGIDREFEAVSASLKVSPFVTLWRVTLPVCLPAVLEIARYLFINAMTTVSALVFLYSPETLPASVAILNLDEAGELGPAAAMATLIVLTSATISLLYSLVTHLLFRRHQAWRQGQR</sequence>
<dbReference type="GO" id="GO:0005886">
    <property type="term" value="C:plasma membrane"/>
    <property type="evidence" value="ECO:0007669"/>
    <property type="project" value="UniProtKB-SubCell"/>
</dbReference>
<feature type="domain" description="ABC transmembrane type-1" evidence="6">
    <location>
        <begin position="352"/>
        <end position="548"/>
    </location>
</feature>
<dbReference type="Proteomes" id="UP000187526">
    <property type="component" value="Unassembled WGS sequence"/>
</dbReference>
<dbReference type="GO" id="GO:0055085">
    <property type="term" value="P:transmembrane transport"/>
    <property type="evidence" value="ECO:0007669"/>
    <property type="project" value="InterPro"/>
</dbReference>
<keyword evidence="5" id="KW-0813">Transport</keyword>
<keyword evidence="2 5" id="KW-0812">Transmembrane</keyword>
<dbReference type="PANTHER" id="PTHR43496">
    <property type="entry name" value="PROTEIN LPLB"/>
    <property type="match status" value="1"/>
</dbReference>
<comment type="similarity">
    <text evidence="5">Belongs to the binding-protein-dependent transport system permease family.</text>
</comment>
<comment type="caution">
    <text evidence="7">The sequence shown here is derived from an EMBL/GenBank/DDBJ whole genome shotgun (WGS) entry which is preliminary data.</text>
</comment>
<evidence type="ECO:0000256" key="1">
    <source>
        <dbReference type="ARBA" id="ARBA00004651"/>
    </source>
</evidence>
<dbReference type="InterPro" id="IPR000515">
    <property type="entry name" value="MetI-like"/>
</dbReference>